<protein>
    <submittedName>
        <fullName evidence="1">Uncharacterized protein</fullName>
    </submittedName>
</protein>
<dbReference type="OrthoDB" id="410679at2759"/>
<accession>A0A812SR41</accession>
<evidence type="ECO:0000313" key="2">
    <source>
        <dbReference type="Proteomes" id="UP000649617"/>
    </source>
</evidence>
<reference evidence="1" key="1">
    <citation type="submission" date="2021-02" db="EMBL/GenBank/DDBJ databases">
        <authorList>
            <person name="Dougan E. K."/>
            <person name="Rhodes N."/>
            <person name="Thang M."/>
            <person name="Chan C."/>
        </authorList>
    </citation>
    <scope>NUCLEOTIDE SEQUENCE</scope>
</reference>
<gene>
    <name evidence="1" type="ORF">SPIL2461_LOCUS12659</name>
</gene>
<keyword evidence="2" id="KW-1185">Reference proteome</keyword>
<proteinExistence type="predicted"/>
<dbReference type="SUPFAM" id="SSF48452">
    <property type="entry name" value="TPR-like"/>
    <property type="match status" value="1"/>
</dbReference>
<dbReference type="EMBL" id="CAJNIZ010026336">
    <property type="protein sequence ID" value="CAE7491136.1"/>
    <property type="molecule type" value="Genomic_DNA"/>
</dbReference>
<dbReference type="AlphaFoldDB" id="A0A812SR41"/>
<name>A0A812SR41_SYMPI</name>
<evidence type="ECO:0000313" key="1">
    <source>
        <dbReference type="EMBL" id="CAE7491136.1"/>
    </source>
</evidence>
<dbReference type="Gene3D" id="1.25.40.10">
    <property type="entry name" value="Tetratricopeptide repeat domain"/>
    <property type="match status" value="1"/>
</dbReference>
<comment type="caution">
    <text evidence="1">The sequence shown here is derived from an EMBL/GenBank/DDBJ whole genome shotgun (WGS) entry which is preliminary data.</text>
</comment>
<sequence>MEPATTAPTSCLTGVSSFHLDTEFVDQVLEVGCATTDNFYTIEPIVIRGRSRHVLCPRTQKMGSSYVDALSGKQHVGFSNYMLSYSWAYQVGDVVASLAQHCEKENQDPQSTYFWICCLCINQHQVIEVREQGEEVPFEDFRAEFQNRVQGIGRVLALMIPWDKPVYASRVWCVFELFTAVSDGTCSLTVVMPPSEVSRFCNSISNGAFTGYLWFALEQLDLKNAQASVPNDKDMILQLVEEGVGTDNLNQVVRQRLLSWLSEAANLECHNQLSCGSLAGDSAAIAVAETSNLLHRLGKFDKASVLLLAAKDAVFTDDARTIEKANLWRVIGKNYDYLGQNQEAAAAFCEASEMLRVLGQLESHDGAALLTCVAANLQEGGQVEEALANYRKAWEIRQACGSERSLDASDLLAMMGVAECRLGSNAGLQHAQEAKNLRIQLGQLNTPHGAYVLQQLGVCHFMLGDFHAAIAEF</sequence>
<dbReference type="Proteomes" id="UP000649617">
    <property type="component" value="Unassembled WGS sequence"/>
</dbReference>
<organism evidence="1 2">
    <name type="scientific">Symbiodinium pilosum</name>
    <name type="common">Dinoflagellate</name>
    <dbReference type="NCBI Taxonomy" id="2952"/>
    <lineage>
        <taxon>Eukaryota</taxon>
        <taxon>Sar</taxon>
        <taxon>Alveolata</taxon>
        <taxon>Dinophyceae</taxon>
        <taxon>Suessiales</taxon>
        <taxon>Symbiodiniaceae</taxon>
        <taxon>Symbiodinium</taxon>
    </lineage>
</organism>
<dbReference type="InterPro" id="IPR011990">
    <property type="entry name" value="TPR-like_helical_dom_sf"/>
</dbReference>
<feature type="non-terminal residue" evidence="1">
    <location>
        <position position="1"/>
    </location>
</feature>